<keyword evidence="11" id="KW-0378">Hydrolase</keyword>
<feature type="domain" description="DNA-directed DNA polymerase family B multifunctional" evidence="21">
    <location>
        <begin position="426"/>
        <end position="855"/>
    </location>
</feature>
<proteinExistence type="inferred from homology"/>
<sequence length="954" mass="107607">MEGNSVCCHVHGFSPYFFVLAPSNFSDSDCHPFKVRIFSYCGLGITGWMALNKAVLADMRSNKETVQEAVVAVELVQRLNLMGYNGEVKTRFIKITLALPRLIAPAKRLLERETIYPSAGSHTFQAFESNIDFDIRFMVDTGLVGCSWVELPAGHWTMRSTAHHVSRCQIEVDVSWEKLVSHTPEGEWAKVAPFRILSFDIECAGRKGIFPEPEHDPVIQIANMVVQQGQPEPFLRNVFTLNTCAPIVGCQVLSFTEERQLLEKWAAFVREVDPDVITGYNISNFDFPYLINRANHLKVKDFTYLGRVKNIRSVIKDQVLQSKQMGRRENKSMNCEGRVPFDLLLVLVRDYKLRSYTLNAVSFHFLGEQKEDVHHSIITDLQNGNPQTRRRLAVYCLKDAYLPLRLLDKLMCVINYMEMARVTGVSLSSLLTRGQQIKVVSQLLRKAREKGYLMPAYGGGVQEEQYEGATVIEPKKGYYSDPVATLDFSSLYPSIMMAHNLCYTTLLQPGAPSRLGLSPDQYIKTPASNFFVNKSVRKGLLPEILENLLAARKKAKADLKEEKDSFRQKVLDGRQLALKISANSVYGFTGAQVGKLPCLEISGSVTAYGRTMIEQTKQEVEQHYNVANGYKNDAEVIYGDTDSVMVKFGVKSLEEAMELGREAANYVSTKFPPPIRLEFEKVYFPYLLISKKRYAGLYFTRPDRYDKMDCKGIETVRRDNSPLVANMMNTCLQKLLIDRDPDGAVQYAKQVISDLLCNRIDISQLVITKELAKSDYAAKQAHVELAAKMKKRDPGTAPKLGDRVPYVIIAAAKNTPAYMKAEDPIYVLENSVPIDSNYYLENQLSKPLLRIFTPILGEKAESILLRGDHTRTKAVVTSRVGALSAFTQRKETCLGCKAVLSESGTPLCKHCVSNEAHLYQQELARFAALEDRFCRLWTQCQRCQGSLHEEVLCT</sequence>
<dbReference type="PANTHER" id="PTHR10322">
    <property type="entry name" value="DNA POLYMERASE CATALYTIC SUBUNIT"/>
    <property type="match status" value="1"/>
</dbReference>
<dbReference type="Pfam" id="PF24055">
    <property type="entry name" value="POL3_N"/>
    <property type="match status" value="1"/>
</dbReference>
<dbReference type="InterPro" id="IPR006133">
    <property type="entry name" value="DNA-dir_DNA_pol_B_exonuc"/>
</dbReference>
<comment type="similarity">
    <text evidence="3 20">Belongs to the DNA polymerase type-B family.</text>
</comment>
<dbReference type="GO" id="GO:0008296">
    <property type="term" value="F:3'-5'-DNA exonuclease activity"/>
    <property type="evidence" value="ECO:0007669"/>
    <property type="project" value="TreeGrafter"/>
</dbReference>
<keyword evidence="15 20" id="KW-0408">Iron</keyword>
<keyword evidence="16 20" id="KW-0411">Iron-sulfur</keyword>
<evidence type="ECO:0000256" key="16">
    <source>
        <dbReference type="ARBA" id="ARBA00023014"/>
    </source>
</evidence>
<evidence type="ECO:0000256" key="14">
    <source>
        <dbReference type="ARBA" id="ARBA00022932"/>
    </source>
</evidence>
<dbReference type="GO" id="GO:0003887">
    <property type="term" value="F:DNA-directed DNA polymerase activity"/>
    <property type="evidence" value="ECO:0007669"/>
    <property type="project" value="UniProtKB-KW"/>
</dbReference>
<organism evidence="25 26">
    <name type="scientific">Coptotermes formosanus</name>
    <name type="common">Formosan subterranean termite</name>
    <dbReference type="NCBI Taxonomy" id="36987"/>
    <lineage>
        <taxon>Eukaryota</taxon>
        <taxon>Metazoa</taxon>
        <taxon>Ecdysozoa</taxon>
        <taxon>Arthropoda</taxon>
        <taxon>Hexapoda</taxon>
        <taxon>Insecta</taxon>
        <taxon>Pterygota</taxon>
        <taxon>Neoptera</taxon>
        <taxon>Polyneoptera</taxon>
        <taxon>Dictyoptera</taxon>
        <taxon>Blattodea</taxon>
        <taxon>Blattoidea</taxon>
        <taxon>Termitoidae</taxon>
        <taxon>Rhinotermitidae</taxon>
        <taxon>Coptotermes</taxon>
    </lineage>
</organism>
<evidence type="ECO:0000256" key="9">
    <source>
        <dbReference type="ARBA" id="ARBA00022723"/>
    </source>
</evidence>
<dbReference type="FunFam" id="3.30.420.10:FF:000351">
    <property type="entry name" value="DNA polymerase"/>
    <property type="match status" value="1"/>
</dbReference>
<keyword evidence="4 20" id="KW-0004">4Fe-4S</keyword>
<dbReference type="EMBL" id="BLKM01000627">
    <property type="protein sequence ID" value="GFG36288.1"/>
    <property type="molecule type" value="Genomic_DNA"/>
</dbReference>
<keyword evidence="12 20" id="KW-0862">Zinc</keyword>
<evidence type="ECO:0000256" key="5">
    <source>
        <dbReference type="ARBA" id="ARBA00022679"/>
    </source>
</evidence>
<keyword evidence="13" id="KW-0269">Exonuclease</keyword>
<evidence type="ECO:0000259" key="23">
    <source>
        <dbReference type="Pfam" id="PF14260"/>
    </source>
</evidence>
<keyword evidence="14 20" id="KW-0239">DNA-directed DNA polymerase</keyword>
<dbReference type="InterPro" id="IPR012337">
    <property type="entry name" value="RNaseH-like_sf"/>
</dbReference>
<evidence type="ECO:0000256" key="11">
    <source>
        <dbReference type="ARBA" id="ARBA00022801"/>
    </source>
</evidence>
<feature type="domain" description="DNA-directed DNA polymerase family B exonuclease" evidence="22">
    <location>
        <begin position="125"/>
        <end position="361"/>
    </location>
</feature>
<dbReference type="InterPro" id="IPR023211">
    <property type="entry name" value="DNA_pol_palm_dom_sf"/>
</dbReference>
<dbReference type="CDD" id="cd05533">
    <property type="entry name" value="POLBc_delta"/>
    <property type="match status" value="1"/>
</dbReference>
<dbReference type="FunFam" id="1.10.132.60:FF:000001">
    <property type="entry name" value="DNA polymerase"/>
    <property type="match status" value="1"/>
</dbReference>
<dbReference type="GO" id="GO:0051539">
    <property type="term" value="F:4 iron, 4 sulfur cluster binding"/>
    <property type="evidence" value="ECO:0007669"/>
    <property type="project" value="UniProtKB-KW"/>
</dbReference>
<dbReference type="GO" id="GO:0006287">
    <property type="term" value="P:base-excision repair, gap-filling"/>
    <property type="evidence" value="ECO:0007669"/>
    <property type="project" value="TreeGrafter"/>
</dbReference>
<dbReference type="CDD" id="cd05777">
    <property type="entry name" value="DNA_polB_delta_exo"/>
    <property type="match status" value="1"/>
</dbReference>
<evidence type="ECO:0000256" key="6">
    <source>
        <dbReference type="ARBA" id="ARBA00022695"/>
    </source>
</evidence>
<feature type="domain" description="C4-type zinc-finger of DNA polymerase delta" evidence="23">
    <location>
        <begin position="893"/>
        <end position="954"/>
    </location>
</feature>
<dbReference type="InterPro" id="IPR050240">
    <property type="entry name" value="DNA_pol_type-B"/>
</dbReference>
<keyword evidence="26" id="KW-1185">Reference proteome</keyword>
<gene>
    <name evidence="25" type="ORF">Cfor_00820</name>
</gene>
<dbReference type="EC" id="2.7.7.7" evidence="20"/>
<dbReference type="InterPro" id="IPR056435">
    <property type="entry name" value="DPOD/Z_N"/>
</dbReference>
<dbReference type="GO" id="GO:0043625">
    <property type="term" value="C:delta DNA polymerase complex"/>
    <property type="evidence" value="ECO:0007669"/>
    <property type="project" value="TreeGrafter"/>
</dbReference>
<dbReference type="GO" id="GO:0008270">
    <property type="term" value="F:zinc ion binding"/>
    <property type="evidence" value="ECO:0007669"/>
    <property type="project" value="UniProtKB-KW"/>
</dbReference>
<keyword evidence="5 20" id="KW-0808">Transferase</keyword>
<dbReference type="Gene3D" id="3.30.342.10">
    <property type="entry name" value="DNA Polymerase, chain B, domain 1"/>
    <property type="match status" value="1"/>
</dbReference>
<evidence type="ECO:0000256" key="19">
    <source>
        <dbReference type="ARBA" id="ARBA00049244"/>
    </source>
</evidence>
<evidence type="ECO:0000256" key="4">
    <source>
        <dbReference type="ARBA" id="ARBA00022485"/>
    </source>
</evidence>
<dbReference type="InterPro" id="IPR036397">
    <property type="entry name" value="RNaseH_sf"/>
</dbReference>
<dbReference type="GO" id="GO:0045004">
    <property type="term" value="P:DNA replication proofreading"/>
    <property type="evidence" value="ECO:0007669"/>
    <property type="project" value="TreeGrafter"/>
</dbReference>
<accession>A0A6L2Q0F5</accession>
<comment type="subcellular location">
    <subcellularLocation>
        <location evidence="2 20">Nucleus</location>
    </subcellularLocation>
</comment>
<dbReference type="OrthoDB" id="2414538at2759"/>
<dbReference type="Proteomes" id="UP000502823">
    <property type="component" value="Unassembled WGS sequence"/>
</dbReference>
<evidence type="ECO:0000313" key="25">
    <source>
        <dbReference type="EMBL" id="GFG36288.1"/>
    </source>
</evidence>
<evidence type="ECO:0000256" key="8">
    <source>
        <dbReference type="ARBA" id="ARBA00022722"/>
    </source>
</evidence>
<comment type="catalytic activity">
    <reaction evidence="19 20">
        <text>DNA(n) + a 2'-deoxyribonucleoside 5'-triphosphate = DNA(n+1) + diphosphate</text>
        <dbReference type="Rhea" id="RHEA:22508"/>
        <dbReference type="Rhea" id="RHEA-COMP:17339"/>
        <dbReference type="Rhea" id="RHEA-COMP:17340"/>
        <dbReference type="ChEBI" id="CHEBI:33019"/>
        <dbReference type="ChEBI" id="CHEBI:61560"/>
        <dbReference type="ChEBI" id="CHEBI:173112"/>
        <dbReference type="EC" id="2.7.7.7"/>
    </reaction>
</comment>
<evidence type="ECO:0000259" key="24">
    <source>
        <dbReference type="Pfam" id="PF24055"/>
    </source>
</evidence>
<protein>
    <recommendedName>
        <fullName evidence="20">DNA polymerase</fullName>
        <ecNumber evidence="20">2.7.7.7</ecNumber>
    </recommendedName>
</protein>
<evidence type="ECO:0000259" key="22">
    <source>
        <dbReference type="Pfam" id="PF03104"/>
    </source>
</evidence>
<dbReference type="InterPro" id="IPR042087">
    <property type="entry name" value="DNA_pol_B_thumb"/>
</dbReference>
<dbReference type="GO" id="GO:0006297">
    <property type="term" value="P:nucleotide-excision repair, DNA gap filling"/>
    <property type="evidence" value="ECO:0007669"/>
    <property type="project" value="TreeGrafter"/>
</dbReference>
<dbReference type="AlphaFoldDB" id="A0A6L2Q0F5"/>
<keyword evidence="9 20" id="KW-0479">Metal-binding</keyword>
<dbReference type="GO" id="GO:0003677">
    <property type="term" value="F:DNA binding"/>
    <property type="evidence" value="ECO:0007669"/>
    <property type="project" value="UniProtKB-KW"/>
</dbReference>
<dbReference type="NCBIfam" id="TIGR00592">
    <property type="entry name" value="pol2"/>
    <property type="match status" value="1"/>
</dbReference>
<dbReference type="Pfam" id="PF00136">
    <property type="entry name" value="DNA_pol_B"/>
    <property type="match status" value="1"/>
</dbReference>
<reference evidence="26" key="1">
    <citation type="submission" date="2020-01" db="EMBL/GenBank/DDBJ databases">
        <title>Draft genome sequence of the Termite Coptotermes fromosanus.</title>
        <authorList>
            <person name="Itakura S."/>
            <person name="Yosikawa Y."/>
            <person name="Umezawa K."/>
        </authorList>
    </citation>
    <scope>NUCLEOTIDE SEQUENCE [LARGE SCALE GENOMIC DNA]</scope>
</reference>
<dbReference type="Gene3D" id="1.10.132.60">
    <property type="entry name" value="DNA polymerase family B, C-terminal domain"/>
    <property type="match status" value="1"/>
</dbReference>
<dbReference type="Gene3D" id="3.30.420.10">
    <property type="entry name" value="Ribonuclease H-like superfamily/Ribonuclease H"/>
    <property type="match status" value="1"/>
</dbReference>
<dbReference type="InterPro" id="IPR025687">
    <property type="entry name" value="Znf-C4pol"/>
</dbReference>
<dbReference type="InterPro" id="IPR017964">
    <property type="entry name" value="DNA-dir_DNA_pol_B_CS"/>
</dbReference>
<evidence type="ECO:0000256" key="15">
    <source>
        <dbReference type="ARBA" id="ARBA00023004"/>
    </source>
</evidence>
<dbReference type="InParanoid" id="A0A6L2Q0F5"/>
<dbReference type="InterPro" id="IPR043502">
    <property type="entry name" value="DNA/RNA_pol_sf"/>
</dbReference>
<comment type="cofactor">
    <cofactor evidence="1 20">
        <name>[4Fe-4S] cluster</name>
        <dbReference type="ChEBI" id="CHEBI:49883"/>
    </cofactor>
</comment>
<dbReference type="PANTHER" id="PTHR10322:SF23">
    <property type="entry name" value="DNA POLYMERASE DELTA CATALYTIC SUBUNIT"/>
    <property type="match status" value="1"/>
</dbReference>
<evidence type="ECO:0000313" key="26">
    <source>
        <dbReference type="Proteomes" id="UP000502823"/>
    </source>
</evidence>
<dbReference type="PROSITE" id="PS00116">
    <property type="entry name" value="DNA_POLYMERASE_B"/>
    <property type="match status" value="1"/>
</dbReference>
<dbReference type="Pfam" id="PF03104">
    <property type="entry name" value="DNA_pol_B_exo1"/>
    <property type="match status" value="1"/>
</dbReference>
<dbReference type="Gene3D" id="1.10.287.690">
    <property type="entry name" value="Helix hairpin bin"/>
    <property type="match status" value="1"/>
</dbReference>
<evidence type="ECO:0000256" key="18">
    <source>
        <dbReference type="ARBA" id="ARBA00023242"/>
    </source>
</evidence>
<dbReference type="Pfam" id="PF14260">
    <property type="entry name" value="zf-C4pol"/>
    <property type="match status" value="1"/>
</dbReference>
<dbReference type="FunCoup" id="A0A6L2Q0F5">
    <property type="interactions" value="1358"/>
</dbReference>
<dbReference type="GO" id="GO:0000166">
    <property type="term" value="F:nucleotide binding"/>
    <property type="evidence" value="ECO:0007669"/>
    <property type="project" value="InterPro"/>
</dbReference>
<keyword evidence="8" id="KW-0540">Nuclease</keyword>
<evidence type="ECO:0000256" key="17">
    <source>
        <dbReference type="ARBA" id="ARBA00023125"/>
    </source>
</evidence>
<dbReference type="SUPFAM" id="SSF53098">
    <property type="entry name" value="Ribonuclease H-like"/>
    <property type="match status" value="1"/>
</dbReference>
<evidence type="ECO:0000256" key="12">
    <source>
        <dbReference type="ARBA" id="ARBA00022833"/>
    </source>
</evidence>
<dbReference type="Gene3D" id="3.90.1600.10">
    <property type="entry name" value="Palm domain of DNA polymerase"/>
    <property type="match status" value="1"/>
</dbReference>
<name>A0A6L2Q0F5_COPFO</name>
<evidence type="ECO:0000256" key="13">
    <source>
        <dbReference type="ARBA" id="ARBA00022839"/>
    </source>
</evidence>
<evidence type="ECO:0000259" key="21">
    <source>
        <dbReference type="Pfam" id="PF00136"/>
    </source>
</evidence>
<keyword evidence="6 20" id="KW-0548">Nucleotidyltransferase</keyword>
<keyword evidence="7 20" id="KW-0235">DNA replication</keyword>
<evidence type="ECO:0000256" key="2">
    <source>
        <dbReference type="ARBA" id="ARBA00004123"/>
    </source>
</evidence>
<evidence type="ECO:0000256" key="7">
    <source>
        <dbReference type="ARBA" id="ARBA00022705"/>
    </source>
</evidence>
<dbReference type="SUPFAM" id="SSF56672">
    <property type="entry name" value="DNA/RNA polymerases"/>
    <property type="match status" value="1"/>
</dbReference>
<dbReference type="FunFam" id="1.10.287.690:FF:000001">
    <property type="entry name" value="DNA polymerase"/>
    <property type="match status" value="1"/>
</dbReference>
<dbReference type="SMART" id="SM00486">
    <property type="entry name" value="POLBc"/>
    <property type="match status" value="1"/>
</dbReference>
<keyword evidence="17 20" id="KW-0238">DNA-binding</keyword>
<feature type="domain" description="DNA polymerase delta/zeta catalytic subunit N-terminal" evidence="24">
    <location>
        <begin position="12"/>
        <end position="103"/>
    </location>
</feature>
<dbReference type="InterPro" id="IPR006134">
    <property type="entry name" value="DNA-dir_DNA_pol_B_multi_dom"/>
</dbReference>
<dbReference type="InterPro" id="IPR006172">
    <property type="entry name" value="DNA-dir_DNA_pol_B"/>
</dbReference>
<evidence type="ECO:0000256" key="1">
    <source>
        <dbReference type="ARBA" id="ARBA00001966"/>
    </source>
</evidence>
<keyword evidence="10 20" id="KW-0863">Zinc-finger</keyword>
<keyword evidence="18 20" id="KW-0539">Nucleus</keyword>
<dbReference type="PRINTS" id="PR00106">
    <property type="entry name" value="DNAPOLB"/>
</dbReference>
<evidence type="ECO:0000256" key="20">
    <source>
        <dbReference type="RuleBase" id="RU000442"/>
    </source>
</evidence>
<feature type="non-terminal residue" evidence="25">
    <location>
        <position position="954"/>
    </location>
</feature>
<comment type="caution">
    <text evidence="25">The sequence shown here is derived from an EMBL/GenBank/DDBJ whole genome shotgun (WGS) entry which is preliminary data.</text>
</comment>
<evidence type="ECO:0000256" key="10">
    <source>
        <dbReference type="ARBA" id="ARBA00022771"/>
    </source>
</evidence>
<evidence type="ECO:0000256" key="3">
    <source>
        <dbReference type="ARBA" id="ARBA00005755"/>
    </source>
</evidence>